<feature type="region of interest" description="Disordered" evidence="6">
    <location>
        <begin position="283"/>
        <end position="313"/>
    </location>
</feature>
<name>A0A1Y1YVC4_9PLEO</name>
<comment type="similarity">
    <text evidence="5">Belongs to the SAT4 family.</text>
</comment>
<evidence type="ECO:0000313" key="9">
    <source>
        <dbReference type="EMBL" id="ORY01677.1"/>
    </source>
</evidence>
<evidence type="ECO:0000256" key="5">
    <source>
        <dbReference type="ARBA" id="ARBA00038359"/>
    </source>
</evidence>
<feature type="transmembrane region" description="Helical" evidence="7">
    <location>
        <begin position="210"/>
        <end position="229"/>
    </location>
</feature>
<feature type="region of interest" description="Disordered" evidence="6">
    <location>
        <begin position="367"/>
        <end position="387"/>
    </location>
</feature>
<accession>A0A1Y1YVC4</accession>
<comment type="caution">
    <text evidence="9">The sequence shown here is derived from an EMBL/GenBank/DDBJ whole genome shotgun (WGS) entry which is preliminary data.</text>
</comment>
<dbReference type="Pfam" id="PF20684">
    <property type="entry name" value="Fung_rhodopsin"/>
    <property type="match status" value="1"/>
</dbReference>
<feature type="transmembrane region" description="Helical" evidence="7">
    <location>
        <begin position="92"/>
        <end position="118"/>
    </location>
</feature>
<keyword evidence="4 7" id="KW-0472">Membrane</keyword>
<gene>
    <name evidence="9" type="ORF">BCR34DRAFT_574724</name>
</gene>
<feature type="transmembrane region" description="Helical" evidence="7">
    <location>
        <begin position="51"/>
        <end position="72"/>
    </location>
</feature>
<dbReference type="InterPro" id="IPR052337">
    <property type="entry name" value="SAT4-like"/>
</dbReference>
<feature type="compositionally biased region" description="Basic and acidic residues" evidence="6">
    <location>
        <begin position="300"/>
        <end position="311"/>
    </location>
</feature>
<feature type="transmembrane region" description="Helical" evidence="7">
    <location>
        <begin position="130"/>
        <end position="159"/>
    </location>
</feature>
<dbReference type="Proteomes" id="UP000193144">
    <property type="component" value="Unassembled WGS sequence"/>
</dbReference>
<evidence type="ECO:0000256" key="7">
    <source>
        <dbReference type="SAM" id="Phobius"/>
    </source>
</evidence>
<dbReference type="AlphaFoldDB" id="A0A1Y1YVC4"/>
<keyword evidence="10" id="KW-1185">Reference proteome</keyword>
<protein>
    <recommendedName>
        <fullName evidence="8">Rhodopsin domain-containing protein</fullName>
    </recommendedName>
</protein>
<keyword evidence="2 7" id="KW-0812">Transmembrane</keyword>
<evidence type="ECO:0000256" key="3">
    <source>
        <dbReference type="ARBA" id="ARBA00022989"/>
    </source>
</evidence>
<organism evidence="9 10">
    <name type="scientific">Clohesyomyces aquaticus</name>
    <dbReference type="NCBI Taxonomy" id="1231657"/>
    <lineage>
        <taxon>Eukaryota</taxon>
        <taxon>Fungi</taxon>
        <taxon>Dikarya</taxon>
        <taxon>Ascomycota</taxon>
        <taxon>Pezizomycotina</taxon>
        <taxon>Dothideomycetes</taxon>
        <taxon>Pleosporomycetidae</taxon>
        <taxon>Pleosporales</taxon>
        <taxon>Lindgomycetaceae</taxon>
        <taxon>Clohesyomyces</taxon>
    </lineage>
</organism>
<feature type="transmembrane region" description="Helical" evidence="7">
    <location>
        <begin position="179"/>
        <end position="198"/>
    </location>
</feature>
<comment type="subcellular location">
    <subcellularLocation>
        <location evidence="1">Membrane</location>
        <topology evidence="1">Multi-pass membrane protein</topology>
    </subcellularLocation>
</comment>
<evidence type="ECO:0000256" key="2">
    <source>
        <dbReference type="ARBA" id="ARBA00022692"/>
    </source>
</evidence>
<evidence type="ECO:0000256" key="1">
    <source>
        <dbReference type="ARBA" id="ARBA00004141"/>
    </source>
</evidence>
<dbReference type="PANTHER" id="PTHR33048">
    <property type="entry name" value="PTH11-LIKE INTEGRAL MEMBRANE PROTEIN (AFU_ORTHOLOGUE AFUA_5G11245)"/>
    <property type="match status" value="1"/>
</dbReference>
<evidence type="ECO:0000256" key="6">
    <source>
        <dbReference type="SAM" id="MobiDB-lite"/>
    </source>
</evidence>
<evidence type="ECO:0000259" key="8">
    <source>
        <dbReference type="Pfam" id="PF20684"/>
    </source>
</evidence>
<reference evidence="9 10" key="1">
    <citation type="submission" date="2016-07" db="EMBL/GenBank/DDBJ databases">
        <title>Pervasive Adenine N6-methylation of Active Genes in Fungi.</title>
        <authorList>
            <consortium name="DOE Joint Genome Institute"/>
            <person name="Mondo S.J."/>
            <person name="Dannebaum R.O."/>
            <person name="Kuo R.C."/>
            <person name="Labutti K."/>
            <person name="Haridas S."/>
            <person name="Kuo A."/>
            <person name="Salamov A."/>
            <person name="Ahrendt S.R."/>
            <person name="Lipzen A."/>
            <person name="Sullivan W."/>
            <person name="Andreopoulos W.B."/>
            <person name="Clum A."/>
            <person name="Lindquist E."/>
            <person name="Daum C."/>
            <person name="Ramamoorthy G.K."/>
            <person name="Gryganskyi A."/>
            <person name="Culley D."/>
            <person name="Magnuson J.K."/>
            <person name="James T.Y."/>
            <person name="O'Malley M.A."/>
            <person name="Stajich J.E."/>
            <person name="Spatafora J.W."/>
            <person name="Visel A."/>
            <person name="Grigoriev I.V."/>
        </authorList>
    </citation>
    <scope>NUCLEOTIDE SEQUENCE [LARGE SCALE GENOMIC DNA]</scope>
    <source>
        <strain evidence="9 10">CBS 115471</strain>
    </source>
</reference>
<evidence type="ECO:0000256" key="4">
    <source>
        <dbReference type="ARBA" id="ARBA00023136"/>
    </source>
</evidence>
<proteinExistence type="inferred from homology"/>
<feature type="domain" description="Rhodopsin" evidence="8">
    <location>
        <begin position="35"/>
        <end position="271"/>
    </location>
</feature>
<dbReference type="STRING" id="1231657.A0A1Y1YVC4"/>
<evidence type="ECO:0000313" key="10">
    <source>
        <dbReference type="Proteomes" id="UP000193144"/>
    </source>
</evidence>
<dbReference type="PANTHER" id="PTHR33048:SF47">
    <property type="entry name" value="INTEGRAL MEMBRANE PROTEIN-RELATED"/>
    <property type="match status" value="1"/>
</dbReference>
<dbReference type="EMBL" id="MCFA01000167">
    <property type="protein sequence ID" value="ORY01677.1"/>
    <property type="molecule type" value="Genomic_DNA"/>
</dbReference>
<dbReference type="GO" id="GO:0016020">
    <property type="term" value="C:membrane"/>
    <property type="evidence" value="ECO:0007669"/>
    <property type="project" value="UniProtKB-SubCell"/>
</dbReference>
<keyword evidence="3 7" id="KW-1133">Transmembrane helix</keyword>
<dbReference type="OrthoDB" id="5417844at2759"/>
<sequence>MSKVISSGYLAESRQTDLYAAITITYVGAFLAVVLRFWSRKIKGYGYWVDDWLIVAAQVCATGKLVNEFWLISKGYGKHREASGPEIDYYFYLGYFVATIIYACIITLVKYAILALYWRIFGRETIQWPVFFLAFFATAWFISVLFLTIFSCVPTKAFWDRKTKAKCGVDHHKVQWGVSLPNILTDVALLLLPLPHVLRLSTSRLQKTMLMGTFSLGGFVCIASIMTLVSVLRQDPGPDSPWNWVDQGLWGNSEVHFAIISACLPVLRPVWLQLFKTSQPISTASKRPSSRVRTIGSASRSERRNRGKGDDSLLVSTVNSSRHTFVPIPDSNEDISNSIYAPKNGVYTERARLEGYELDDLRTENQGRSRRVYGRSEAKSHGQFLPV</sequence>
<dbReference type="InterPro" id="IPR049326">
    <property type="entry name" value="Rhodopsin_dom_fungi"/>
</dbReference>
<feature type="transmembrane region" description="Helical" evidence="7">
    <location>
        <begin position="18"/>
        <end position="39"/>
    </location>
</feature>